<evidence type="ECO:0000313" key="7">
    <source>
        <dbReference type="Proteomes" id="UP001497497"/>
    </source>
</evidence>
<dbReference type="Proteomes" id="UP001497497">
    <property type="component" value="Unassembled WGS sequence"/>
</dbReference>
<keyword evidence="7" id="KW-1185">Reference proteome</keyword>
<feature type="signal peptide" evidence="5">
    <location>
        <begin position="1"/>
        <end position="19"/>
    </location>
</feature>
<evidence type="ECO:0000256" key="2">
    <source>
        <dbReference type="ARBA" id="ARBA00008712"/>
    </source>
</evidence>
<comment type="similarity">
    <text evidence="2">Belongs to the dermatopontin family.</text>
</comment>
<evidence type="ECO:0000256" key="4">
    <source>
        <dbReference type="ARBA" id="ARBA00023157"/>
    </source>
</evidence>
<comment type="caution">
    <text evidence="6">The sequence shown here is derived from an EMBL/GenBank/DDBJ whole genome shotgun (WGS) entry which is preliminary data.</text>
</comment>
<keyword evidence="4" id="KW-1015">Disulfide bond</keyword>
<evidence type="ECO:0000313" key="6">
    <source>
        <dbReference type="EMBL" id="CAL1533772.1"/>
    </source>
</evidence>
<dbReference type="PANTHER" id="PTHR15040:SF1">
    <property type="entry name" value="DERMATOPONTIN-LIKE ISOFORM X1"/>
    <property type="match status" value="1"/>
</dbReference>
<dbReference type="EMBL" id="CAXITT010000151">
    <property type="protein sequence ID" value="CAL1533772.1"/>
    <property type="molecule type" value="Genomic_DNA"/>
</dbReference>
<sequence length="168" mass="18473">MSILASVVLFVAVAAAAEAAYVNQLGQPFDFKCPPGQIISHIGSDYDLLLEDRQWEFRCRAANVSEVCSSSGYVNGFGLPLAFTCPGNQVLAGVQSYHDNQVEDRRFNFRCCDLRSKAPRGCLHGSDVNTWGGKLLLEVPRGKAIKGAVSSHDVTFEDRVWKFQICDI</sequence>
<evidence type="ECO:0000256" key="1">
    <source>
        <dbReference type="ARBA" id="ARBA00004613"/>
    </source>
</evidence>
<gene>
    <name evidence="6" type="ORF">GSLYS_00007732001</name>
</gene>
<comment type="subcellular location">
    <subcellularLocation>
        <location evidence="1">Secreted</location>
    </subcellularLocation>
</comment>
<dbReference type="GO" id="GO:0005615">
    <property type="term" value="C:extracellular space"/>
    <property type="evidence" value="ECO:0007669"/>
    <property type="project" value="TreeGrafter"/>
</dbReference>
<protein>
    <recommendedName>
        <fullName evidence="8">Dermatopontin</fullName>
    </recommendedName>
</protein>
<dbReference type="GO" id="GO:0031012">
    <property type="term" value="C:extracellular matrix"/>
    <property type="evidence" value="ECO:0007669"/>
    <property type="project" value="TreeGrafter"/>
</dbReference>
<keyword evidence="5" id="KW-0732">Signal</keyword>
<dbReference type="PANTHER" id="PTHR15040">
    <property type="entry name" value="DERMATOPONTIN-RELATED"/>
    <property type="match status" value="1"/>
</dbReference>
<feature type="chain" id="PRO_5043584478" description="Dermatopontin" evidence="5">
    <location>
        <begin position="20"/>
        <end position="168"/>
    </location>
</feature>
<evidence type="ECO:0000256" key="3">
    <source>
        <dbReference type="ARBA" id="ARBA00022525"/>
    </source>
</evidence>
<proteinExistence type="inferred from homology"/>
<dbReference type="GO" id="GO:0030199">
    <property type="term" value="P:collagen fibril organization"/>
    <property type="evidence" value="ECO:0007669"/>
    <property type="project" value="TreeGrafter"/>
</dbReference>
<evidence type="ECO:0000256" key="5">
    <source>
        <dbReference type="SAM" id="SignalP"/>
    </source>
</evidence>
<dbReference type="Pfam" id="PF14704">
    <property type="entry name" value="DERM"/>
    <property type="match status" value="1"/>
</dbReference>
<name>A0AAV2HJ49_LYMST</name>
<accession>A0AAV2HJ49</accession>
<reference evidence="6 7" key="1">
    <citation type="submission" date="2024-04" db="EMBL/GenBank/DDBJ databases">
        <authorList>
            <consortium name="Genoscope - CEA"/>
            <person name="William W."/>
        </authorList>
    </citation>
    <scope>NUCLEOTIDE SEQUENCE [LARGE SCALE GENOMIC DNA]</scope>
</reference>
<keyword evidence="3" id="KW-0964">Secreted</keyword>
<dbReference type="InterPro" id="IPR026645">
    <property type="entry name" value="Dermatopontin"/>
</dbReference>
<organism evidence="6 7">
    <name type="scientific">Lymnaea stagnalis</name>
    <name type="common">Great pond snail</name>
    <name type="synonym">Helix stagnalis</name>
    <dbReference type="NCBI Taxonomy" id="6523"/>
    <lineage>
        <taxon>Eukaryota</taxon>
        <taxon>Metazoa</taxon>
        <taxon>Spiralia</taxon>
        <taxon>Lophotrochozoa</taxon>
        <taxon>Mollusca</taxon>
        <taxon>Gastropoda</taxon>
        <taxon>Heterobranchia</taxon>
        <taxon>Euthyneura</taxon>
        <taxon>Panpulmonata</taxon>
        <taxon>Hygrophila</taxon>
        <taxon>Lymnaeoidea</taxon>
        <taxon>Lymnaeidae</taxon>
        <taxon>Lymnaea</taxon>
    </lineage>
</organism>
<dbReference type="AlphaFoldDB" id="A0AAV2HJ49"/>
<evidence type="ECO:0008006" key="8">
    <source>
        <dbReference type="Google" id="ProtNLM"/>
    </source>
</evidence>